<dbReference type="Proteomes" id="UP000223913">
    <property type="component" value="Unassembled WGS sequence"/>
</dbReference>
<proteinExistence type="predicted"/>
<dbReference type="Pfam" id="PF19780">
    <property type="entry name" value="DUF6265"/>
    <property type="match status" value="1"/>
</dbReference>
<feature type="domain" description="DUF6265" evidence="1">
    <location>
        <begin position="64"/>
        <end position="170"/>
    </location>
</feature>
<dbReference type="AlphaFoldDB" id="A0A2D0MZI7"/>
<evidence type="ECO:0000313" key="3">
    <source>
        <dbReference type="Proteomes" id="UP000223913"/>
    </source>
</evidence>
<keyword evidence="3" id="KW-1185">Reference proteome</keyword>
<sequence>MSRSERQRIGSMKYPHQKQTGLKNGVLATARPGWSGSEWCWKFSLLIWLGLFLSCSAAKTERLDFLTGTWKVSGKEQYEVWEKNGKRGFRGYAYRGTGAEQQITERLEIRLRNGRLVYEATVPDQNEGATIRFSLNEALTDRFSFENAQHDFPKKIQYRLLTADRIEVTVLGEAGKGFSYIQERE</sequence>
<dbReference type="InterPro" id="IPR046232">
    <property type="entry name" value="DUF6265"/>
</dbReference>
<organism evidence="2 3">
    <name type="scientific">Flavilitoribacter nigricans (strain ATCC 23147 / DSM 23189 / NBRC 102662 / NCIMB 1420 / SS-2)</name>
    <name type="common">Lewinella nigricans</name>
    <dbReference type="NCBI Taxonomy" id="1122177"/>
    <lineage>
        <taxon>Bacteria</taxon>
        <taxon>Pseudomonadati</taxon>
        <taxon>Bacteroidota</taxon>
        <taxon>Saprospiria</taxon>
        <taxon>Saprospirales</taxon>
        <taxon>Lewinellaceae</taxon>
        <taxon>Flavilitoribacter</taxon>
    </lineage>
</organism>
<protein>
    <recommendedName>
        <fullName evidence="1">DUF6265 domain-containing protein</fullName>
    </recommendedName>
</protein>
<name>A0A2D0MZI7_FLAN2</name>
<evidence type="ECO:0000313" key="2">
    <source>
        <dbReference type="EMBL" id="PHN01712.1"/>
    </source>
</evidence>
<gene>
    <name evidence="2" type="ORF">CRP01_35790</name>
</gene>
<accession>A0A2D0MZI7</accession>
<reference evidence="2 3" key="1">
    <citation type="submission" date="2017-10" db="EMBL/GenBank/DDBJ databases">
        <title>The draft genome sequence of Lewinella nigricans NBRC 102662.</title>
        <authorList>
            <person name="Wang K."/>
        </authorList>
    </citation>
    <scope>NUCLEOTIDE SEQUENCE [LARGE SCALE GENOMIC DNA]</scope>
    <source>
        <strain evidence="2 3">NBRC 102662</strain>
    </source>
</reference>
<dbReference type="EMBL" id="PDUD01000050">
    <property type="protein sequence ID" value="PHN01712.1"/>
    <property type="molecule type" value="Genomic_DNA"/>
</dbReference>
<evidence type="ECO:0000259" key="1">
    <source>
        <dbReference type="Pfam" id="PF19780"/>
    </source>
</evidence>
<comment type="caution">
    <text evidence="2">The sequence shown here is derived from an EMBL/GenBank/DDBJ whole genome shotgun (WGS) entry which is preliminary data.</text>
</comment>